<dbReference type="Pfam" id="PF04984">
    <property type="entry name" value="Phage_sheath_1"/>
    <property type="match status" value="1"/>
</dbReference>
<dbReference type="InterPro" id="IPR035089">
    <property type="entry name" value="Phage_sheath_subtilisin"/>
</dbReference>
<evidence type="ECO:0000313" key="6">
    <source>
        <dbReference type="Proteomes" id="UP000198838"/>
    </source>
</evidence>
<dbReference type="OrthoDB" id="89060at2"/>
<dbReference type="STRING" id="1120918.SAMN05216249_10454"/>
<dbReference type="Gene3D" id="3.30.360.90">
    <property type="match status" value="1"/>
</dbReference>
<feature type="domain" description="Phage tail sheath protein-like beta-sandwich" evidence="3">
    <location>
        <begin position="99"/>
        <end position="180"/>
    </location>
</feature>
<evidence type="ECO:0000259" key="3">
    <source>
        <dbReference type="Pfam" id="PF17481"/>
    </source>
</evidence>
<keyword evidence="6" id="KW-1185">Reference proteome</keyword>
<proteinExistence type="inferred from homology"/>
<feature type="domain" description="Tail sheath protein subtilisin-like" evidence="2">
    <location>
        <begin position="200"/>
        <end position="318"/>
    </location>
</feature>
<dbReference type="Proteomes" id="UP000198838">
    <property type="component" value="Unassembled WGS sequence"/>
</dbReference>
<dbReference type="Gene3D" id="3.40.50.11790">
    <property type="match status" value="1"/>
</dbReference>
<accession>A0A1I0WHR2</accession>
<dbReference type="Gene3D" id="3.30.1490.360">
    <property type="match status" value="1"/>
</dbReference>
<dbReference type="AlphaFoldDB" id="A0A1I0WHR2"/>
<dbReference type="Pfam" id="PF17482">
    <property type="entry name" value="Phage_sheath_1C"/>
    <property type="match status" value="1"/>
</dbReference>
<reference evidence="5 6" key="1">
    <citation type="submission" date="2016-10" db="EMBL/GenBank/DDBJ databases">
        <authorList>
            <person name="de Groot N.N."/>
        </authorList>
    </citation>
    <scope>NUCLEOTIDE SEQUENCE [LARGE SCALE GENOMIC DNA]</scope>
    <source>
        <strain evidence="5 6">DSM 5522</strain>
    </source>
</reference>
<dbReference type="InterPro" id="IPR035326">
    <property type="entry name" value="Beta_sandwich_Seath"/>
</dbReference>
<dbReference type="RefSeq" id="WP_092870753.1">
    <property type="nucleotide sequence ID" value="NZ_FOJY01000004.1"/>
</dbReference>
<evidence type="ECO:0000256" key="1">
    <source>
        <dbReference type="ARBA" id="ARBA00008005"/>
    </source>
</evidence>
<sequence>MALGGGTYITKNKSLPGVYINFISNATATTGLSDRGVVAMGIATGWGPSGEIFDIDMGDFQKDSLKILGWDYTAEKVKGLRDLFKNCLTLHAYRLDGGGQQASCSLGTAKYAGSRGNDIKVVVVETADSTFKVSTYVGNTQVDIQEVTTAAELLNNDFIEFDKTVTLTAVAGENLTGGTDMESSATTHQTFLNLCESYSDINVIAYTGSDDAIASLYAAWTIRMRDEVGIKLQTVLYNSAKNNVAVINVFNSPDLVWWVAGKEAAAKVNTSTTNDIYDGEFDFVVDYTQKELEAAIKAGKYVIHRVGNEKRVLLDINSFVTTTETQGELFKDNQTIRIIDSIATSIANVFTSKYLGNVANNPDGRTSLWADVIAIYDELYALGAIEEFDSEEVIVSAGDDKGSVVITSTITAVNAMSKLYMETVVA</sequence>
<evidence type="ECO:0000259" key="2">
    <source>
        <dbReference type="Pfam" id="PF04984"/>
    </source>
</evidence>
<name>A0A1I0WHR2_9FIRM</name>
<organism evidence="5 6">
    <name type="scientific">Acetitomaculum ruminis DSM 5522</name>
    <dbReference type="NCBI Taxonomy" id="1120918"/>
    <lineage>
        <taxon>Bacteria</taxon>
        <taxon>Bacillati</taxon>
        <taxon>Bacillota</taxon>
        <taxon>Clostridia</taxon>
        <taxon>Lachnospirales</taxon>
        <taxon>Lachnospiraceae</taxon>
        <taxon>Acetitomaculum</taxon>
    </lineage>
</organism>
<evidence type="ECO:0000313" key="5">
    <source>
        <dbReference type="EMBL" id="SFA87533.1"/>
    </source>
</evidence>
<evidence type="ECO:0000259" key="4">
    <source>
        <dbReference type="Pfam" id="PF17482"/>
    </source>
</evidence>
<dbReference type="Gene3D" id="3.30.1370.220">
    <property type="match status" value="1"/>
</dbReference>
<dbReference type="InterPro" id="IPR020287">
    <property type="entry name" value="Tail_sheath_C"/>
</dbReference>
<dbReference type="EMBL" id="FOJY01000004">
    <property type="protein sequence ID" value="SFA87533.1"/>
    <property type="molecule type" value="Genomic_DNA"/>
</dbReference>
<comment type="similarity">
    <text evidence="1">Belongs to the myoviridae tail sheath protein family.</text>
</comment>
<dbReference type="Pfam" id="PF17481">
    <property type="entry name" value="Phage_sheath_domII"/>
    <property type="match status" value="1"/>
</dbReference>
<feature type="domain" description="Tail sheath protein C-terminal" evidence="4">
    <location>
        <begin position="326"/>
        <end position="425"/>
    </location>
</feature>
<protein>
    <submittedName>
        <fullName evidence="5">Phage tail sheath protein</fullName>
    </submittedName>
</protein>
<dbReference type="Gene3D" id="2.60.40.4290">
    <property type="match status" value="1"/>
</dbReference>
<gene>
    <name evidence="5" type="ORF">SAMN05216249_10454</name>
</gene>